<gene>
    <name evidence="1" type="ORF">dnl_00480</name>
    <name evidence="2" type="ORF">dnl_64260</name>
    <name evidence="3" type="ORF">dnl_64340</name>
</gene>
<accession>A0A975B306</accession>
<protein>
    <submittedName>
        <fullName evidence="1">Uncharacterized protein</fullName>
    </submittedName>
</protein>
<dbReference type="EMBL" id="CP061799">
    <property type="protein sequence ID" value="QTA83996.1"/>
    <property type="molecule type" value="Genomic_DNA"/>
</dbReference>
<dbReference type="KEGG" id="dli:dnl_64340"/>
<reference evidence="1" key="1">
    <citation type="journal article" date="2021" name="Microb. Physiol.">
        <title>Proteogenomic Insights into the Physiology of Marine, Sulfate-Reducing, Filamentous Desulfonema limicola and Desulfonema magnum.</title>
        <authorList>
            <person name="Schnaars V."/>
            <person name="Wohlbrand L."/>
            <person name="Scheve S."/>
            <person name="Hinrichs C."/>
            <person name="Reinhardt R."/>
            <person name="Rabus R."/>
        </authorList>
    </citation>
    <scope>NUCLEOTIDE SEQUENCE</scope>
    <source>
        <strain evidence="1">5ac10</strain>
    </source>
</reference>
<dbReference type="RefSeq" id="WP_207689766.1">
    <property type="nucleotide sequence ID" value="NZ_CP061799.1"/>
</dbReference>
<dbReference type="KEGG" id="dli:dnl_64260"/>
<evidence type="ECO:0000313" key="3">
    <source>
        <dbReference type="EMBL" id="QTA84003.1"/>
    </source>
</evidence>
<name>A0A975B306_9BACT</name>
<dbReference type="Proteomes" id="UP000663720">
    <property type="component" value="Chromosome"/>
</dbReference>
<dbReference type="EMBL" id="CP061799">
    <property type="protein sequence ID" value="QTA77851.1"/>
    <property type="molecule type" value="Genomic_DNA"/>
</dbReference>
<dbReference type="AlphaFoldDB" id="A0A975B306"/>
<evidence type="ECO:0000313" key="1">
    <source>
        <dbReference type="EMBL" id="QTA77851.1"/>
    </source>
</evidence>
<dbReference type="EMBL" id="CP061799">
    <property type="protein sequence ID" value="QTA84003.1"/>
    <property type="molecule type" value="Genomic_DNA"/>
</dbReference>
<sequence>MNQEKKIDPFQYMILKKDVILQAVFEEPTYPKAWNALKKKIPEIKNVIRFNTFKVYARILVKFGQVIDEKETELDKVRQEIDFLKTPPEVLQKADSAPRRFKGWGVQLNRGYYRLFKKIDGRVKWIYIGKKWDNAAAAEKISVLAGLDKIV</sequence>
<keyword evidence="4" id="KW-1185">Reference proteome</keyword>
<dbReference type="KEGG" id="dli:dnl_00480"/>
<proteinExistence type="predicted"/>
<evidence type="ECO:0000313" key="4">
    <source>
        <dbReference type="Proteomes" id="UP000663720"/>
    </source>
</evidence>
<organism evidence="1 4">
    <name type="scientific">Desulfonema limicola</name>
    <dbReference type="NCBI Taxonomy" id="45656"/>
    <lineage>
        <taxon>Bacteria</taxon>
        <taxon>Pseudomonadati</taxon>
        <taxon>Thermodesulfobacteriota</taxon>
        <taxon>Desulfobacteria</taxon>
        <taxon>Desulfobacterales</taxon>
        <taxon>Desulfococcaceae</taxon>
        <taxon>Desulfonema</taxon>
    </lineage>
</organism>
<evidence type="ECO:0000313" key="2">
    <source>
        <dbReference type="EMBL" id="QTA83996.1"/>
    </source>
</evidence>